<protein>
    <recommendedName>
        <fullName evidence="4">Transmembrane protein 250</fullName>
    </recommendedName>
</protein>
<gene>
    <name evidence="2" type="ORF">Q8A67_003546</name>
</gene>
<evidence type="ECO:0000256" key="1">
    <source>
        <dbReference type="SAM" id="Phobius"/>
    </source>
</evidence>
<dbReference type="PANTHER" id="PTHR48431:SF1">
    <property type="entry name" value="TRANSMEMBRANE PROTEIN 250"/>
    <property type="match status" value="1"/>
</dbReference>
<keyword evidence="3" id="KW-1185">Reference proteome</keyword>
<comment type="caution">
    <text evidence="2">The sequence shown here is derived from an EMBL/GenBank/DDBJ whole genome shotgun (WGS) entry which is preliminary data.</text>
</comment>
<keyword evidence="1" id="KW-0812">Transmembrane</keyword>
<accession>A0AA88Q5C0</accession>
<dbReference type="Proteomes" id="UP001187343">
    <property type="component" value="Unassembled WGS sequence"/>
</dbReference>
<evidence type="ECO:0000313" key="3">
    <source>
        <dbReference type="Proteomes" id="UP001187343"/>
    </source>
</evidence>
<keyword evidence="1" id="KW-1133">Transmembrane helix</keyword>
<name>A0AA88Q5C0_9TELE</name>
<proteinExistence type="predicted"/>
<reference evidence="2" key="1">
    <citation type="submission" date="2023-08" db="EMBL/GenBank/DDBJ databases">
        <title>Chromosome-level Genome Assembly of mud carp (Cirrhinus molitorella).</title>
        <authorList>
            <person name="Liu H."/>
        </authorList>
    </citation>
    <scope>NUCLEOTIDE SEQUENCE</scope>
    <source>
        <strain evidence="2">Prfri</strain>
        <tissue evidence="2">Muscle</tissue>
    </source>
</reference>
<dbReference type="AlphaFoldDB" id="A0AA88Q5C0"/>
<dbReference type="InterPro" id="IPR041156">
    <property type="entry name" value="TM250"/>
</dbReference>
<sequence length="355" mass="40516">MRGKSGHAGGGRVEGWRADQSLRRTIFHNRQKHLPGYQFGAVKQSSPPALPSIIFSSPTTSTSYTSSPPGRATLELKAGRALLRDGLLALCCRLRLRLAPDPYWHLRRQPISHRGTVIHHTWRSIAGHAFISQRNATELKDHEVFYSRHENDGRSFQKDDRVPRYSTSSADECSINALFYCYGYAHWVSASALSHGNITFTSFRILVSSRGFPSPPMPVIPIPRRVRSFHGPHTTCMHSACGPARTAQLVRTKYNNFDLYLKSRWMYSFVRFLLYFGCSLFTSLLWVALSALFCLQYISVRIFLRLQYKLSVILLLLGHRRLDFGILNDLFIYSMHVTMFLIGGLGWCFMVFVDM</sequence>
<organism evidence="2 3">
    <name type="scientific">Cirrhinus molitorella</name>
    <name type="common">mud carp</name>
    <dbReference type="NCBI Taxonomy" id="172907"/>
    <lineage>
        <taxon>Eukaryota</taxon>
        <taxon>Metazoa</taxon>
        <taxon>Chordata</taxon>
        <taxon>Craniata</taxon>
        <taxon>Vertebrata</taxon>
        <taxon>Euteleostomi</taxon>
        <taxon>Actinopterygii</taxon>
        <taxon>Neopterygii</taxon>
        <taxon>Teleostei</taxon>
        <taxon>Ostariophysi</taxon>
        <taxon>Cypriniformes</taxon>
        <taxon>Cyprinidae</taxon>
        <taxon>Labeoninae</taxon>
        <taxon>Labeonini</taxon>
        <taxon>Cirrhinus</taxon>
    </lineage>
</organism>
<evidence type="ECO:0008006" key="4">
    <source>
        <dbReference type="Google" id="ProtNLM"/>
    </source>
</evidence>
<dbReference type="EMBL" id="JAUYZG010000003">
    <property type="protein sequence ID" value="KAK2911413.1"/>
    <property type="molecule type" value="Genomic_DNA"/>
</dbReference>
<dbReference type="Pfam" id="PF17685">
    <property type="entry name" value="TM250"/>
    <property type="match status" value="1"/>
</dbReference>
<feature type="transmembrane region" description="Helical" evidence="1">
    <location>
        <begin position="330"/>
        <end position="353"/>
    </location>
</feature>
<evidence type="ECO:0000313" key="2">
    <source>
        <dbReference type="EMBL" id="KAK2911413.1"/>
    </source>
</evidence>
<dbReference type="PANTHER" id="PTHR48431">
    <property type="entry name" value="TRANSMEMBRANE PROTEIN 250"/>
    <property type="match status" value="1"/>
</dbReference>
<feature type="transmembrane region" description="Helical" evidence="1">
    <location>
        <begin position="272"/>
        <end position="292"/>
    </location>
</feature>
<keyword evidence="1" id="KW-0472">Membrane</keyword>